<feature type="domain" description="Cupin type-2" evidence="1">
    <location>
        <begin position="21"/>
        <end position="92"/>
    </location>
</feature>
<evidence type="ECO:0000313" key="2">
    <source>
        <dbReference type="EMBL" id="MDF2097286.1"/>
    </source>
</evidence>
<organism evidence="2 3">
    <name type="scientific">Aquibaculum arenosum</name>
    <dbReference type="NCBI Taxonomy" id="3032591"/>
    <lineage>
        <taxon>Bacteria</taxon>
        <taxon>Pseudomonadati</taxon>
        <taxon>Pseudomonadota</taxon>
        <taxon>Alphaproteobacteria</taxon>
        <taxon>Rhodospirillales</taxon>
        <taxon>Rhodovibrionaceae</taxon>
        <taxon>Aquibaculum</taxon>
    </lineage>
</organism>
<proteinExistence type="predicted"/>
<comment type="caution">
    <text evidence="2">The sequence shown here is derived from an EMBL/GenBank/DDBJ whole genome shotgun (WGS) entry which is preliminary data.</text>
</comment>
<dbReference type="Gene3D" id="2.60.120.10">
    <property type="entry name" value="Jelly Rolls"/>
    <property type="match status" value="1"/>
</dbReference>
<dbReference type="EMBL" id="JARHUD010000011">
    <property type="protein sequence ID" value="MDF2097286.1"/>
    <property type="molecule type" value="Genomic_DNA"/>
</dbReference>
<dbReference type="RefSeq" id="WP_275824067.1">
    <property type="nucleotide sequence ID" value="NZ_JARHUD010000011.1"/>
</dbReference>
<dbReference type="InterPro" id="IPR013096">
    <property type="entry name" value="Cupin_2"/>
</dbReference>
<dbReference type="Proteomes" id="UP001215503">
    <property type="component" value="Unassembled WGS sequence"/>
</dbReference>
<evidence type="ECO:0000259" key="1">
    <source>
        <dbReference type="Pfam" id="PF07883"/>
    </source>
</evidence>
<protein>
    <submittedName>
        <fullName evidence="2">Cupin domain-containing protein</fullName>
    </submittedName>
</protein>
<accession>A0ABT5YR81</accession>
<sequence>MALAPAQPTELLENDRVRVTRWDFPPNSETGHHVHDYDYVVVPVVPGRLVLVDDQGKRNEAELTVGGAYNRDAGTSHNVINEGDAPVAFVEVELKEPRAKG</sequence>
<dbReference type="SUPFAM" id="SSF51182">
    <property type="entry name" value="RmlC-like cupins"/>
    <property type="match status" value="1"/>
</dbReference>
<keyword evidence="3" id="KW-1185">Reference proteome</keyword>
<dbReference type="Pfam" id="PF07883">
    <property type="entry name" value="Cupin_2"/>
    <property type="match status" value="1"/>
</dbReference>
<gene>
    <name evidence="2" type="ORF">P2G67_15000</name>
</gene>
<dbReference type="InterPro" id="IPR011051">
    <property type="entry name" value="RmlC_Cupin_sf"/>
</dbReference>
<evidence type="ECO:0000313" key="3">
    <source>
        <dbReference type="Proteomes" id="UP001215503"/>
    </source>
</evidence>
<reference evidence="2 3" key="1">
    <citation type="submission" date="2023-03" db="EMBL/GenBank/DDBJ databases">
        <title>Fodinicurvata sp. CAU 1616 isolated from sea sendiment.</title>
        <authorList>
            <person name="Kim W."/>
        </authorList>
    </citation>
    <scope>NUCLEOTIDE SEQUENCE [LARGE SCALE GENOMIC DNA]</scope>
    <source>
        <strain evidence="2 3">CAU 1616</strain>
    </source>
</reference>
<dbReference type="InterPro" id="IPR014710">
    <property type="entry name" value="RmlC-like_jellyroll"/>
</dbReference>
<name>A0ABT5YR81_9PROT</name>